<evidence type="ECO:0000256" key="1">
    <source>
        <dbReference type="ARBA" id="ARBA00006594"/>
    </source>
</evidence>
<evidence type="ECO:0000256" key="2">
    <source>
        <dbReference type="ARBA" id="ARBA00011900"/>
    </source>
</evidence>
<dbReference type="PANTHER" id="PTHR30481:SF3">
    <property type="entry name" value="DNA ADENINE METHYLASE"/>
    <property type="match status" value="1"/>
</dbReference>
<keyword evidence="5 8" id="KW-0949">S-adenosyl-L-methionine</keyword>
<proteinExistence type="inferred from homology"/>
<dbReference type="PIRSF" id="PIRSF000398">
    <property type="entry name" value="M_m6A_EcoRV"/>
    <property type="match status" value="1"/>
</dbReference>
<feature type="binding site" evidence="7">
    <location>
        <position position="176"/>
    </location>
    <ligand>
        <name>S-adenosyl-L-methionine</name>
        <dbReference type="ChEBI" id="CHEBI:59789"/>
    </ligand>
</feature>
<protein>
    <recommendedName>
        <fullName evidence="2 8">Site-specific DNA-methyltransferase (adenine-specific)</fullName>
        <ecNumber evidence="2 8">2.1.1.72</ecNumber>
    </recommendedName>
</protein>
<evidence type="ECO:0000313" key="9">
    <source>
        <dbReference type="EMBL" id="SEA60775.1"/>
    </source>
</evidence>
<dbReference type="GO" id="GO:0032259">
    <property type="term" value="P:methylation"/>
    <property type="evidence" value="ECO:0007669"/>
    <property type="project" value="UniProtKB-KW"/>
</dbReference>
<dbReference type="InterPro" id="IPR002052">
    <property type="entry name" value="DNA_methylase_N6_adenine_CS"/>
</dbReference>
<dbReference type="GO" id="GO:1904047">
    <property type="term" value="F:S-adenosyl-L-methionine binding"/>
    <property type="evidence" value="ECO:0007669"/>
    <property type="project" value="TreeGrafter"/>
</dbReference>
<dbReference type="AlphaFoldDB" id="A0A1H4CK23"/>
<keyword evidence="3 8" id="KW-0489">Methyltransferase</keyword>
<dbReference type="OrthoDB" id="9805629at2"/>
<dbReference type="GO" id="GO:0006298">
    <property type="term" value="P:mismatch repair"/>
    <property type="evidence" value="ECO:0007669"/>
    <property type="project" value="TreeGrafter"/>
</dbReference>
<comment type="catalytic activity">
    <reaction evidence="6 8">
        <text>a 2'-deoxyadenosine in DNA + S-adenosyl-L-methionine = an N(6)-methyl-2'-deoxyadenosine in DNA + S-adenosyl-L-homocysteine + H(+)</text>
        <dbReference type="Rhea" id="RHEA:15197"/>
        <dbReference type="Rhea" id="RHEA-COMP:12418"/>
        <dbReference type="Rhea" id="RHEA-COMP:12419"/>
        <dbReference type="ChEBI" id="CHEBI:15378"/>
        <dbReference type="ChEBI" id="CHEBI:57856"/>
        <dbReference type="ChEBI" id="CHEBI:59789"/>
        <dbReference type="ChEBI" id="CHEBI:90615"/>
        <dbReference type="ChEBI" id="CHEBI:90616"/>
        <dbReference type="EC" id="2.1.1.72"/>
    </reaction>
</comment>
<keyword evidence="4 8" id="KW-0808">Transferase</keyword>
<gene>
    <name evidence="9" type="ORF">SAMN04515656_1164</name>
</gene>
<feature type="binding site" evidence="7">
    <location>
        <position position="12"/>
    </location>
    <ligand>
        <name>S-adenosyl-L-methionine</name>
        <dbReference type="ChEBI" id="CHEBI:59789"/>
    </ligand>
</feature>
<dbReference type="NCBIfam" id="TIGR00571">
    <property type="entry name" value="dam"/>
    <property type="match status" value="1"/>
</dbReference>
<dbReference type="GO" id="GO:0043565">
    <property type="term" value="F:sequence-specific DNA binding"/>
    <property type="evidence" value="ECO:0007669"/>
    <property type="project" value="TreeGrafter"/>
</dbReference>
<dbReference type="Proteomes" id="UP000199394">
    <property type="component" value="Unassembled WGS sequence"/>
</dbReference>
<accession>A0A1H4CK23</accession>
<keyword evidence="10" id="KW-1185">Reference proteome</keyword>
<organism evidence="9 10">
    <name type="scientific">Eubacterium aggregans</name>
    <dbReference type="NCBI Taxonomy" id="81409"/>
    <lineage>
        <taxon>Bacteria</taxon>
        <taxon>Bacillati</taxon>
        <taxon>Bacillota</taxon>
        <taxon>Clostridia</taxon>
        <taxon>Eubacteriales</taxon>
        <taxon>Eubacteriaceae</taxon>
        <taxon>Eubacterium</taxon>
    </lineage>
</organism>
<evidence type="ECO:0000256" key="8">
    <source>
        <dbReference type="RuleBase" id="RU361257"/>
    </source>
</evidence>
<dbReference type="Pfam" id="PF02086">
    <property type="entry name" value="MethyltransfD12"/>
    <property type="match status" value="1"/>
</dbReference>
<evidence type="ECO:0000256" key="3">
    <source>
        <dbReference type="ARBA" id="ARBA00022603"/>
    </source>
</evidence>
<evidence type="ECO:0000256" key="7">
    <source>
        <dbReference type="PIRSR" id="PIRSR000398-1"/>
    </source>
</evidence>
<comment type="similarity">
    <text evidence="1 8">Belongs to the N(4)/N(6)-methyltransferase family.</text>
</comment>
<dbReference type="GO" id="GO:0009307">
    <property type="term" value="P:DNA restriction-modification system"/>
    <property type="evidence" value="ECO:0007669"/>
    <property type="project" value="InterPro"/>
</dbReference>
<evidence type="ECO:0000256" key="4">
    <source>
        <dbReference type="ARBA" id="ARBA00022679"/>
    </source>
</evidence>
<dbReference type="GO" id="GO:0009007">
    <property type="term" value="F:site-specific DNA-methyltransferase (adenine-specific) activity"/>
    <property type="evidence" value="ECO:0007669"/>
    <property type="project" value="UniProtKB-UniRule"/>
</dbReference>
<dbReference type="InterPro" id="IPR023095">
    <property type="entry name" value="Ade_MeTrfase_dom_2"/>
</dbReference>
<feature type="binding site" evidence="7">
    <location>
        <position position="53"/>
    </location>
    <ligand>
        <name>S-adenosyl-L-methionine</name>
        <dbReference type="ChEBI" id="CHEBI:59789"/>
    </ligand>
</feature>
<dbReference type="Gene3D" id="1.10.1020.10">
    <property type="entry name" value="Adenine-specific Methyltransferase, Domain 2"/>
    <property type="match status" value="1"/>
</dbReference>
<dbReference type="RefSeq" id="WP_090308131.1">
    <property type="nucleotide sequence ID" value="NZ_FNRK01000016.1"/>
</dbReference>
<evidence type="ECO:0000256" key="5">
    <source>
        <dbReference type="ARBA" id="ARBA00022691"/>
    </source>
</evidence>
<evidence type="ECO:0000313" key="10">
    <source>
        <dbReference type="Proteomes" id="UP000199394"/>
    </source>
</evidence>
<reference evidence="9 10" key="1">
    <citation type="submission" date="2016-10" db="EMBL/GenBank/DDBJ databases">
        <authorList>
            <person name="de Groot N.N."/>
        </authorList>
    </citation>
    <scope>NUCLEOTIDE SEQUENCE [LARGE SCALE GENOMIC DNA]</scope>
    <source>
        <strain evidence="9 10">SR12</strain>
    </source>
</reference>
<evidence type="ECO:0000256" key="6">
    <source>
        <dbReference type="ARBA" id="ARBA00047942"/>
    </source>
</evidence>
<dbReference type="EC" id="2.1.1.72" evidence="2 8"/>
<dbReference type="InterPro" id="IPR012263">
    <property type="entry name" value="M_m6A_EcoRV"/>
</dbReference>
<dbReference type="InterPro" id="IPR012327">
    <property type="entry name" value="MeTrfase_D12"/>
</dbReference>
<dbReference type="EMBL" id="FNRK01000016">
    <property type="protein sequence ID" value="SEA60775.1"/>
    <property type="molecule type" value="Genomic_DNA"/>
</dbReference>
<dbReference type="Gene3D" id="3.40.50.150">
    <property type="entry name" value="Vaccinia Virus protein VP39"/>
    <property type="match status" value="1"/>
</dbReference>
<dbReference type="InterPro" id="IPR029063">
    <property type="entry name" value="SAM-dependent_MTases_sf"/>
</dbReference>
<dbReference type="PRINTS" id="PR00505">
    <property type="entry name" value="D12N6MTFRASE"/>
</dbReference>
<dbReference type="PROSITE" id="PS00092">
    <property type="entry name" value="N6_MTASE"/>
    <property type="match status" value="1"/>
</dbReference>
<dbReference type="PANTHER" id="PTHR30481">
    <property type="entry name" value="DNA ADENINE METHYLASE"/>
    <property type="match status" value="1"/>
</dbReference>
<dbReference type="SUPFAM" id="SSF53335">
    <property type="entry name" value="S-adenosyl-L-methionine-dependent methyltransferases"/>
    <property type="match status" value="1"/>
</dbReference>
<sequence length="269" mass="31088">MKGTFLKWAGGKTWFALAQSDIFPKNYNKYIEPFLGSGAVFFYLKPDEALLSDINQELITTYCSIKNEVDDVCRYLDIHSKKHSKDYYYKIRETKTRKNYTTAARMIYLNKACFNGIYRVNKSGYFNVPIGSNRKIFFEKKELINTANLLKNASIKAQDFQTTIEEADKNDFLFCDPPYAVMNENGRFVSYTADLFTWEDQVRLSISLGKARKKGVKILMTNVDHPAVRELYLKQGGFELSTVERFCKVSSNTKGRKNYQELIVSANLE</sequence>
<name>A0A1H4CK23_9FIRM</name>
<feature type="binding site" evidence="7">
    <location>
        <position position="8"/>
    </location>
    <ligand>
        <name>S-adenosyl-L-methionine</name>
        <dbReference type="ChEBI" id="CHEBI:59789"/>
    </ligand>
</feature>
<dbReference type="STRING" id="81409.SAMN04515656_1164"/>